<sequence length="475" mass="54300">MPKAIKRLRSNNEAGSPLSTITDAYYDASGELDGLLGAPPSSFFDGEPQEEEEEEEEDEETLRLRIWDDIALLKQLKDRRRFEKVVDPRAALVDYAQEQLRRKRLAQIQERILEEMRRLMKHELAQGFVYGIVPYRGKPMSGASDGLRSWWKETVRFDRSSPAAISKYQSEMCPDFIGSVITADFSVPAALQQLQDTTLGSLLSALMPYCDPPQRRFPLDKGRQPPWWPTMQEKWWPDTGMPKDASPPPYRKPHDLKKAWKVSALIAVIKHLMPDFEKIQRLVEKSKGLQDKITAKEIEILHAVMRHELKKCFQDDNRLQQTQQRSSATEVNALPLPCQISYAHEIQLHDSCGYLIRHALTSRATSTDYNANVNLFQRSLSLQQPPGSRVLVEKKADLYGSEMARSAVFDHDTEGAGENIVEPEVFPILEQALLFEPTYGQDVEVCMDVDEPLCSFTRSNALKQLEDFSDWCEDL</sequence>
<dbReference type="GO" id="GO:0005634">
    <property type="term" value="C:nucleus"/>
    <property type="evidence" value="ECO:0007669"/>
    <property type="project" value="UniProtKB-SubCell"/>
</dbReference>
<comment type="caution">
    <text evidence="7">The sequence shown here is derived from an EMBL/GenBank/DDBJ whole genome shotgun (WGS) entry which is preliminary data.</text>
</comment>
<dbReference type="AlphaFoldDB" id="A0A8J5HQJ2"/>
<evidence type="ECO:0000256" key="1">
    <source>
        <dbReference type="ARBA" id="ARBA00004123"/>
    </source>
</evidence>
<evidence type="ECO:0000256" key="5">
    <source>
        <dbReference type="SAM" id="MobiDB-lite"/>
    </source>
</evidence>
<dbReference type="InterPro" id="IPR047091">
    <property type="entry name" value="EIN3-like_DNA-bd"/>
</dbReference>
<dbReference type="GO" id="GO:0003677">
    <property type="term" value="F:DNA binding"/>
    <property type="evidence" value="ECO:0007669"/>
    <property type="project" value="TreeGrafter"/>
</dbReference>
<accession>A0A8J5HQJ2</accession>
<feature type="compositionally biased region" description="Acidic residues" evidence="5">
    <location>
        <begin position="47"/>
        <end position="60"/>
    </location>
</feature>
<dbReference type="PANTHER" id="PTHR33305">
    <property type="entry name" value="ETHYLENE INSENSITIVE 3-LIKE 2 PROTEIN"/>
    <property type="match status" value="1"/>
</dbReference>
<organism evidence="7 8">
    <name type="scientific">Zingiber officinale</name>
    <name type="common">Ginger</name>
    <name type="synonym">Amomum zingiber</name>
    <dbReference type="NCBI Taxonomy" id="94328"/>
    <lineage>
        <taxon>Eukaryota</taxon>
        <taxon>Viridiplantae</taxon>
        <taxon>Streptophyta</taxon>
        <taxon>Embryophyta</taxon>
        <taxon>Tracheophyta</taxon>
        <taxon>Spermatophyta</taxon>
        <taxon>Magnoliopsida</taxon>
        <taxon>Liliopsida</taxon>
        <taxon>Zingiberales</taxon>
        <taxon>Zingiberaceae</taxon>
        <taxon>Zingiber</taxon>
    </lineage>
</organism>
<evidence type="ECO:0000256" key="3">
    <source>
        <dbReference type="ARBA" id="ARBA00022745"/>
    </source>
</evidence>
<dbReference type="Proteomes" id="UP000734854">
    <property type="component" value="Unassembled WGS sequence"/>
</dbReference>
<comment type="similarity">
    <text evidence="2">Belongs to the EIN3 family.</text>
</comment>
<dbReference type="EMBL" id="JACMSC010000002">
    <property type="protein sequence ID" value="KAG6533257.1"/>
    <property type="molecule type" value="Genomic_DNA"/>
</dbReference>
<dbReference type="GO" id="GO:0003700">
    <property type="term" value="F:DNA-binding transcription factor activity"/>
    <property type="evidence" value="ECO:0007669"/>
    <property type="project" value="InterPro"/>
</dbReference>
<dbReference type="Gene3D" id="1.10.3180.10">
    <property type="entry name" value="DNA-binding domain of EIN3-like"/>
    <property type="match status" value="1"/>
</dbReference>
<dbReference type="InterPro" id="IPR023278">
    <property type="entry name" value="Ethylene_insens-like_DNA-bd"/>
</dbReference>
<evidence type="ECO:0000313" key="7">
    <source>
        <dbReference type="EMBL" id="KAG6533257.1"/>
    </source>
</evidence>
<feature type="region of interest" description="Disordered" evidence="5">
    <location>
        <begin position="37"/>
        <end position="60"/>
    </location>
</feature>
<dbReference type="Pfam" id="PF04873">
    <property type="entry name" value="EIN3_DNA-bd"/>
    <property type="match status" value="1"/>
</dbReference>
<dbReference type="InterPro" id="IPR006957">
    <property type="entry name" value="EIN3"/>
</dbReference>
<gene>
    <name evidence="7" type="ORF">ZIOFF_007123</name>
</gene>
<name>A0A8J5HQJ2_ZINOF</name>
<dbReference type="GO" id="GO:0009873">
    <property type="term" value="P:ethylene-activated signaling pathway"/>
    <property type="evidence" value="ECO:0007669"/>
    <property type="project" value="UniProtKB-KW"/>
</dbReference>
<proteinExistence type="inferred from homology"/>
<evidence type="ECO:0000259" key="6">
    <source>
        <dbReference type="Pfam" id="PF04873"/>
    </source>
</evidence>
<evidence type="ECO:0000256" key="4">
    <source>
        <dbReference type="ARBA" id="ARBA00023242"/>
    </source>
</evidence>
<comment type="subcellular location">
    <subcellularLocation>
        <location evidence="1">Nucleus</location>
    </subcellularLocation>
</comment>
<evidence type="ECO:0000256" key="2">
    <source>
        <dbReference type="ARBA" id="ARBA00009416"/>
    </source>
</evidence>
<feature type="domain" description="Ethylene insensitive 3-like DNA-binding" evidence="6">
    <location>
        <begin position="62"/>
        <end position="308"/>
    </location>
</feature>
<keyword evidence="4" id="KW-0539">Nucleus</keyword>
<protein>
    <recommendedName>
        <fullName evidence="6">Ethylene insensitive 3-like DNA-binding domain-containing protein</fullName>
    </recommendedName>
</protein>
<keyword evidence="3" id="KW-0936">Ethylene signaling pathway</keyword>
<reference evidence="7 8" key="1">
    <citation type="submission" date="2020-08" db="EMBL/GenBank/DDBJ databases">
        <title>Plant Genome Project.</title>
        <authorList>
            <person name="Zhang R.-G."/>
        </authorList>
    </citation>
    <scope>NUCLEOTIDE SEQUENCE [LARGE SCALE GENOMIC DNA]</scope>
    <source>
        <tissue evidence="7">Rhizome</tissue>
    </source>
</reference>
<dbReference type="SUPFAM" id="SSF116768">
    <property type="entry name" value="DNA-binding domain of EIN3-like"/>
    <property type="match status" value="1"/>
</dbReference>
<dbReference type="PANTHER" id="PTHR33305:SF30">
    <property type="entry name" value="ETHYLENE INSENSITIVE 3-LIKE 3 PROTEIN"/>
    <property type="match status" value="1"/>
</dbReference>
<evidence type="ECO:0000313" key="8">
    <source>
        <dbReference type="Proteomes" id="UP000734854"/>
    </source>
</evidence>
<keyword evidence="8" id="KW-1185">Reference proteome</keyword>